<accession>A0A7S1MFZ4</accession>
<feature type="region of interest" description="Disordered" evidence="1">
    <location>
        <begin position="1"/>
        <end position="34"/>
    </location>
</feature>
<proteinExistence type="predicted"/>
<evidence type="ECO:0000313" key="2">
    <source>
        <dbReference type="EMBL" id="CAD9130570.1"/>
    </source>
</evidence>
<feature type="compositionally biased region" description="Low complexity" evidence="1">
    <location>
        <begin position="62"/>
        <end position="95"/>
    </location>
</feature>
<dbReference type="AlphaFoldDB" id="A0A7S1MFZ4"/>
<feature type="compositionally biased region" description="Basic and acidic residues" evidence="1">
    <location>
        <begin position="21"/>
        <end position="33"/>
    </location>
</feature>
<reference evidence="2" key="1">
    <citation type="submission" date="2021-01" db="EMBL/GenBank/DDBJ databases">
        <authorList>
            <person name="Corre E."/>
            <person name="Pelletier E."/>
            <person name="Niang G."/>
            <person name="Scheremetjew M."/>
            <person name="Finn R."/>
            <person name="Kale V."/>
            <person name="Holt S."/>
            <person name="Cochrane G."/>
            <person name="Meng A."/>
            <person name="Brown T."/>
            <person name="Cohen L."/>
        </authorList>
    </citation>
    <scope>NUCLEOTIDE SEQUENCE</scope>
    <source>
        <strain evidence="2">CCAP 1951/1</strain>
    </source>
</reference>
<dbReference type="EMBL" id="HBGF01033237">
    <property type="protein sequence ID" value="CAD9130570.1"/>
    <property type="molecule type" value="Transcribed_RNA"/>
</dbReference>
<sequence length="159" mass="16627">MSGEAADHQAAAAPQPAPKPTLRELMEGQRGELGDAIVSSRDYLELAKPIVAANGDRPPSRPSTAASPTRSVASPSKAAAAADDAATAALVASSTEADDERLVGEYRPQPPNRHLHTRDTLLLALRVLEVSKRDGFALSPEEQDLVNSIAAFATPNAAR</sequence>
<name>A0A7S1MFZ4_NEODS</name>
<organism evidence="2">
    <name type="scientific">Neobodo designis</name>
    <name type="common">Flagellated protozoan</name>
    <name type="synonym">Bodo designis</name>
    <dbReference type="NCBI Taxonomy" id="312471"/>
    <lineage>
        <taxon>Eukaryota</taxon>
        <taxon>Discoba</taxon>
        <taxon>Euglenozoa</taxon>
        <taxon>Kinetoplastea</taxon>
        <taxon>Metakinetoplastina</taxon>
        <taxon>Neobodonida</taxon>
        <taxon>Neobodo</taxon>
    </lineage>
</organism>
<feature type="region of interest" description="Disordered" evidence="1">
    <location>
        <begin position="49"/>
        <end position="114"/>
    </location>
</feature>
<evidence type="ECO:0000256" key="1">
    <source>
        <dbReference type="SAM" id="MobiDB-lite"/>
    </source>
</evidence>
<gene>
    <name evidence="2" type="ORF">NDES1114_LOCUS22248</name>
</gene>
<protein>
    <submittedName>
        <fullName evidence="2">Uncharacterized protein</fullName>
    </submittedName>
</protein>